<feature type="region of interest" description="Disordered" evidence="2">
    <location>
        <begin position="1"/>
        <end position="76"/>
    </location>
</feature>
<evidence type="ECO:0000256" key="1">
    <source>
        <dbReference type="ARBA" id="ARBA00005969"/>
    </source>
</evidence>
<evidence type="ECO:0000313" key="4">
    <source>
        <dbReference type="Proteomes" id="UP000242450"/>
    </source>
</evidence>
<dbReference type="EMBL" id="MKHE01000004">
    <property type="protein sequence ID" value="OWK16534.1"/>
    <property type="molecule type" value="Genomic_DNA"/>
</dbReference>
<accession>A0A212DEG8</accession>
<dbReference type="PANTHER" id="PTHR10814">
    <property type="entry name" value="TRANSDUCIN-LIKE ENHANCER PROTEIN"/>
    <property type="match status" value="1"/>
</dbReference>
<gene>
    <name evidence="3" type="ORF">Celaphus_00004314</name>
</gene>
<dbReference type="SUPFAM" id="SSF50978">
    <property type="entry name" value="WD40 repeat-like"/>
    <property type="match status" value="1"/>
</dbReference>
<name>A0A212DEG8_CEREH</name>
<dbReference type="SMART" id="SM00320">
    <property type="entry name" value="WD40"/>
    <property type="match status" value="5"/>
</dbReference>
<evidence type="ECO:0000256" key="2">
    <source>
        <dbReference type="SAM" id="MobiDB-lite"/>
    </source>
</evidence>
<comment type="similarity">
    <text evidence="1">Belongs to the WD repeat Groucho/TLE family.</text>
</comment>
<dbReference type="Gene3D" id="2.130.10.10">
    <property type="entry name" value="YVTN repeat-like/Quinoprotein amine dehydrogenase"/>
    <property type="match status" value="1"/>
</dbReference>
<dbReference type="AlphaFoldDB" id="A0A212DEG8"/>
<dbReference type="InterPro" id="IPR009146">
    <property type="entry name" value="Groucho_enhance"/>
</dbReference>
<feature type="compositionally biased region" description="Polar residues" evidence="2">
    <location>
        <begin position="55"/>
        <end position="76"/>
    </location>
</feature>
<dbReference type="GO" id="GO:0005667">
    <property type="term" value="C:transcription regulator complex"/>
    <property type="evidence" value="ECO:0007669"/>
    <property type="project" value="TreeGrafter"/>
</dbReference>
<dbReference type="InterPro" id="IPR015943">
    <property type="entry name" value="WD40/YVTN_repeat-like_dom_sf"/>
</dbReference>
<reference evidence="3 4" key="1">
    <citation type="journal article" date="2018" name="Mol. Genet. Genomics">
        <title>The red deer Cervus elaphus genome CerEla1.0: sequencing, annotating, genes, and chromosomes.</title>
        <authorList>
            <person name="Bana N.A."/>
            <person name="Nyiri A."/>
            <person name="Nagy J."/>
            <person name="Frank K."/>
            <person name="Nagy T."/>
            <person name="Steger V."/>
            <person name="Schiller M."/>
            <person name="Lakatos P."/>
            <person name="Sugar L."/>
            <person name="Horn P."/>
            <person name="Barta E."/>
            <person name="Orosz L."/>
        </authorList>
    </citation>
    <scope>NUCLEOTIDE SEQUENCE [LARGE SCALE GENOMIC DNA]</scope>
    <source>
        <strain evidence="3">Hungarian</strain>
    </source>
</reference>
<keyword evidence="4" id="KW-1185">Reference proteome</keyword>
<dbReference type="Pfam" id="PF00400">
    <property type="entry name" value="WD40"/>
    <property type="match status" value="2"/>
</dbReference>
<dbReference type="GO" id="GO:0003714">
    <property type="term" value="F:transcription corepressor activity"/>
    <property type="evidence" value="ECO:0007669"/>
    <property type="project" value="TreeGrafter"/>
</dbReference>
<evidence type="ECO:0000313" key="3">
    <source>
        <dbReference type="EMBL" id="OWK16534.1"/>
    </source>
</evidence>
<dbReference type="Proteomes" id="UP000242450">
    <property type="component" value="Chromosome 4"/>
</dbReference>
<dbReference type="InterPro" id="IPR036322">
    <property type="entry name" value="WD40_repeat_dom_sf"/>
</dbReference>
<proteinExistence type="inferred from homology"/>
<dbReference type="PANTHER" id="PTHR10814:SF33">
    <property type="entry name" value="TRANSDUCIN-LIKE ENHANCER PROTEIN 7"/>
    <property type="match status" value="1"/>
</dbReference>
<dbReference type="InterPro" id="IPR001680">
    <property type="entry name" value="WD40_rpt"/>
</dbReference>
<dbReference type="OrthoDB" id="273771at2759"/>
<dbReference type="GO" id="GO:0005634">
    <property type="term" value="C:nucleus"/>
    <property type="evidence" value="ECO:0007669"/>
    <property type="project" value="InterPro"/>
</dbReference>
<sequence>MSEEKEEASFGVLPIYDEPEKRRDMPESPDASSQPEHRARSQLGEVCGPPEQPLGSPSQRGPAYQETTCVSPQQWAPQALDGSELPATRLSKAESEDAACGFNPPPGAEFEQVKAVTLLWPPQPPVPDDVVVRQRAPHKSWKVGRLRHGKKVYAVAVSGSTHHVYTCGHGYIRVWDESALHAWDRAPQAQLNFQDRDSCVFTCKLFPDERSLITGGLSQTLTLWDLAPTPRVRAQLASTGPVCYSLALSSNAQICVACFKGFVEIWDLQNQILIRKHEVPIYGSQCVDITGNKFWTGGEDTKLYSWDLRSYQRLQQHDLRHEILSITHDPSEEWLLVGLRMSDIVIVHTHRKEKFKAVLQKYIYHHNLKFASCGETGQTKVEESAHILCCDISSDNRYLVTGSKNSATVYQLLY</sequence>
<dbReference type="GO" id="GO:0090090">
    <property type="term" value="P:negative regulation of canonical Wnt signaling pathway"/>
    <property type="evidence" value="ECO:0007669"/>
    <property type="project" value="TreeGrafter"/>
</dbReference>
<comment type="caution">
    <text evidence="3">The sequence shown here is derived from an EMBL/GenBank/DDBJ whole genome shotgun (WGS) entry which is preliminary data.</text>
</comment>
<protein>
    <submittedName>
        <fullName evidence="3">Uncharacterized protein</fullName>
    </submittedName>
</protein>
<organism evidence="3 4">
    <name type="scientific">Cervus elaphus hippelaphus</name>
    <name type="common">European red deer</name>
    <dbReference type="NCBI Taxonomy" id="46360"/>
    <lineage>
        <taxon>Eukaryota</taxon>
        <taxon>Metazoa</taxon>
        <taxon>Chordata</taxon>
        <taxon>Craniata</taxon>
        <taxon>Vertebrata</taxon>
        <taxon>Euteleostomi</taxon>
        <taxon>Mammalia</taxon>
        <taxon>Eutheria</taxon>
        <taxon>Laurasiatheria</taxon>
        <taxon>Artiodactyla</taxon>
        <taxon>Ruminantia</taxon>
        <taxon>Pecora</taxon>
        <taxon>Cervidae</taxon>
        <taxon>Cervinae</taxon>
        <taxon>Cervus</taxon>
    </lineage>
</organism>